<dbReference type="EMBL" id="AMZH03006031">
    <property type="protein sequence ID" value="RRT64854.1"/>
    <property type="molecule type" value="Genomic_DNA"/>
</dbReference>
<feature type="compositionally biased region" description="Polar residues" evidence="1">
    <location>
        <begin position="56"/>
        <end position="74"/>
    </location>
</feature>
<proteinExistence type="predicted"/>
<sequence length="74" mass="8424">MKTEEEIQGYEQREEDEHEHHRGRGAPPPLCRRSGRDRHETLHGLTSRPVFVSAPHPSQSLASHFTRSGSPNTK</sequence>
<evidence type="ECO:0000256" key="1">
    <source>
        <dbReference type="SAM" id="MobiDB-lite"/>
    </source>
</evidence>
<organism evidence="2 3">
    <name type="scientific">Ensete ventricosum</name>
    <name type="common">Abyssinian banana</name>
    <name type="synonym">Musa ensete</name>
    <dbReference type="NCBI Taxonomy" id="4639"/>
    <lineage>
        <taxon>Eukaryota</taxon>
        <taxon>Viridiplantae</taxon>
        <taxon>Streptophyta</taxon>
        <taxon>Embryophyta</taxon>
        <taxon>Tracheophyta</taxon>
        <taxon>Spermatophyta</taxon>
        <taxon>Magnoliopsida</taxon>
        <taxon>Liliopsida</taxon>
        <taxon>Zingiberales</taxon>
        <taxon>Musaceae</taxon>
        <taxon>Ensete</taxon>
    </lineage>
</organism>
<evidence type="ECO:0000313" key="2">
    <source>
        <dbReference type="EMBL" id="RRT64854.1"/>
    </source>
</evidence>
<accession>A0A426ZLQ5</accession>
<dbReference type="AlphaFoldDB" id="A0A426ZLQ5"/>
<name>A0A426ZLQ5_ENSVE</name>
<comment type="caution">
    <text evidence="2">The sequence shown here is derived from an EMBL/GenBank/DDBJ whole genome shotgun (WGS) entry which is preliminary data.</text>
</comment>
<protein>
    <submittedName>
        <fullName evidence="2">Uncharacterized protein</fullName>
    </submittedName>
</protein>
<evidence type="ECO:0000313" key="3">
    <source>
        <dbReference type="Proteomes" id="UP000287651"/>
    </source>
</evidence>
<gene>
    <name evidence="2" type="ORF">B296_00026444</name>
</gene>
<feature type="region of interest" description="Disordered" evidence="1">
    <location>
        <begin position="1"/>
        <end position="74"/>
    </location>
</feature>
<reference evidence="2 3" key="1">
    <citation type="journal article" date="2014" name="Agronomy (Basel)">
        <title>A Draft Genome Sequence for Ensete ventricosum, the Drought-Tolerant Tree Against Hunger.</title>
        <authorList>
            <person name="Harrison J."/>
            <person name="Moore K.A."/>
            <person name="Paszkiewicz K."/>
            <person name="Jones T."/>
            <person name="Grant M."/>
            <person name="Ambacheew D."/>
            <person name="Muzemil S."/>
            <person name="Studholme D.J."/>
        </authorList>
    </citation>
    <scope>NUCLEOTIDE SEQUENCE [LARGE SCALE GENOMIC DNA]</scope>
</reference>
<dbReference type="Proteomes" id="UP000287651">
    <property type="component" value="Unassembled WGS sequence"/>
</dbReference>